<evidence type="ECO:0000313" key="1">
    <source>
        <dbReference type="EMBL" id="BAQ68973.1"/>
    </source>
</evidence>
<reference evidence="1 3" key="1">
    <citation type="submission" date="2015-02" db="EMBL/GenBank/DDBJ databases">
        <title>Genome sequene of Rhodovulum sulfidophilum DSM 2351.</title>
        <authorList>
            <person name="Nagao N."/>
        </authorList>
    </citation>
    <scope>NUCLEOTIDE SEQUENCE [LARGE SCALE GENOMIC DNA]</scope>
    <source>
        <strain evidence="1 3">DSM 2351</strain>
    </source>
</reference>
<reference evidence="2 4" key="2">
    <citation type="submission" date="2021-01" db="EMBL/GenBank/DDBJ databases">
        <title>Draft genomes of Rhodovulum sulfidophilum.</title>
        <authorList>
            <person name="Guzman M.S."/>
        </authorList>
    </citation>
    <scope>NUCLEOTIDE SEQUENCE [LARGE SCALE GENOMIC DNA]</scope>
    <source>
        <strain evidence="2 4">AB35</strain>
    </source>
</reference>
<name>A0A0D6B1C1_RHOSU</name>
<proteinExistence type="predicted"/>
<keyword evidence="4" id="KW-1185">Reference proteome</keyword>
<gene>
    <name evidence="2" type="ORF">JMM60_04160</name>
    <name evidence="1" type="ORF">NHU_01818</name>
</gene>
<protein>
    <submittedName>
        <fullName evidence="1">Uncharacterized protein</fullName>
    </submittedName>
</protein>
<sequence length="161" mass="17592">MIWTVHPGRGLGALSFGMTPEDVQSHPDLGRPGHVYRGSRGRVMEYRGLSVPICEYGPNGLNCIIACRKVMGVRYQGAALFEADPKAVVKLMETQLGPARLCQEQLCFPGAGLLLGGFFDPHEQCFFHPEADYQDERSITVCIPGACGTACVEELEMVSFL</sequence>
<evidence type="ECO:0000313" key="4">
    <source>
        <dbReference type="Proteomes" id="UP000604473"/>
    </source>
</evidence>
<evidence type="ECO:0000313" key="3">
    <source>
        <dbReference type="Proteomes" id="UP000064912"/>
    </source>
</evidence>
<dbReference type="Proteomes" id="UP000604473">
    <property type="component" value="Unassembled WGS sequence"/>
</dbReference>
<dbReference type="AlphaFoldDB" id="A0A0D6B1C1"/>
<dbReference type="EMBL" id="AP014800">
    <property type="protein sequence ID" value="BAQ68973.1"/>
    <property type="molecule type" value="Genomic_DNA"/>
</dbReference>
<dbReference type="Proteomes" id="UP000064912">
    <property type="component" value="Chromosome"/>
</dbReference>
<dbReference type="GeneID" id="93540226"/>
<dbReference type="RefSeq" id="WP_042462329.1">
    <property type="nucleotide sequence ID" value="NZ_CP015421.1"/>
</dbReference>
<dbReference type="EMBL" id="JAESJJ010000003">
    <property type="protein sequence ID" value="MBL3607999.1"/>
    <property type="molecule type" value="Genomic_DNA"/>
</dbReference>
<evidence type="ECO:0000313" key="2">
    <source>
        <dbReference type="EMBL" id="MBL3607999.1"/>
    </source>
</evidence>
<dbReference type="KEGG" id="rsu:NHU_01818"/>
<dbReference type="PATRIC" id="fig|35806.4.peg.1874"/>
<accession>A0A0D6B1C1</accession>
<organism evidence="1 3">
    <name type="scientific">Rhodovulum sulfidophilum</name>
    <name type="common">Rhodobacter sulfidophilus</name>
    <dbReference type="NCBI Taxonomy" id="35806"/>
    <lineage>
        <taxon>Bacteria</taxon>
        <taxon>Pseudomonadati</taxon>
        <taxon>Pseudomonadota</taxon>
        <taxon>Alphaproteobacteria</taxon>
        <taxon>Rhodobacterales</taxon>
        <taxon>Paracoccaceae</taxon>
        <taxon>Rhodovulum</taxon>
    </lineage>
</organism>